<dbReference type="GO" id="GO:0005886">
    <property type="term" value="C:plasma membrane"/>
    <property type="evidence" value="ECO:0007669"/>
    <property type="project" value="TreeGrafter"/>
</dbReference>
<evidence type="ECO:0000259" key="10">
    <source>
        <dbReference type="PROSITE" id="PS51846"/>
    </source>
</evidence>
<evidence type="ECO:0000313" key="11">
    <source>
        <dbReference type="EMBL" id="OIR20858.1"/>
    </source>
</evidence>
<evidence type="ECO:0000256" key="7">
    <source>
        <dbReference type="PROSITE-ProRule" id="PRU00703"/>
    </source>
</evidence>
<dbReference type="PANTHER" id="PTHR22777">
    <property type="entry name" value="HEMOLYSIN-RELATED"/>
    <property type="match status" value="1"/>
</dbReference>
<dbReference type="InterPro" id="IPR044751">
    <property type="entry name" value="Ion_transp-like_CBS"/>
</dbReference>
<gene>
    <name evidence="11" type="ORF">BD935_04385</name>
</gene>
<sequence length="346" mass="39060">MTIFLILALGVSFLCSLLEAIILSVTWSHIEILSKEDRKSGKRLKELKEDIDVPLAAILTLNTISHTIGAAGVGSEFNKLGNEWFTVASIILTILILVFSEIIPKTLGAIYWKKWAPSSAYLLDAMIWITWPIVVVLNSFSRKISEGNEDQKEMTREEMIAVAEMGENQGALEKQETQVIKNLLTMDKILAEDVMTPSTVMLTFQRNDKVGKIVDEHSPIPFSRIPIREENLDDIIGVVFRSKIMELYGEGNTDIAMENLISELSTVSPEDSIATLLDEFLKKREHIFLVVDEYGTTQGIITLEDAVETLLGAEIVDESDSVEDMRQLARELWEKRRKRKTNLKFD</sequence>
<dbReference type="Pfam" id="PF01595">
    <property type="entry name" value="CNNM"/>
    <property type="match status" value="1"/>
</dbReference>
<feature type="transmembrane region" description="Helical" evidence="8">
    <location>
        <begin position="115"/>
        <end position="137"/>
    </location>
</feature>
<dbReference type="Gene3D" id="3.10.580.10">
    <property type="entry name" value="CBS-domain"/>
    <property type="match status" value="1"/>
</dbReference>
<dbReference type="PROSITE" id="PS51371">
    <property type="entry name" value="CBS"/>
    <property type="match status" value="1"/>
</dbReference>
<dbReference type="InterPro" id="IPR000644">
    <property type="entry name" value="CBS_dom"/>
</dbReference>
<evidence type="ECO:0000256" key="2">
    <source>
        <dbReference type="ARBA" id="ARBA00022692"/>
    </source>
</evidence>
<dbReference type="CDD" id="cd04590">
    <property type="entry name" value="CBS_pair_CorC_HlyC_assoc"/>
    <property type="match status" value="1"/>
</dbReference>
<evidence type="ECO:0000256" key="3">
    <source>
        <dbReference type="ARBA" id="ARBA00022737"/>
    </source>
</evidence>
<comment type="caution">
    <text evidence="11">The sequence shown here is derived from an EMBL/GenBank/DDBJ whole genome shotgun (WGS) entry which is preliminary data.</text>
</comment>
<dbReference type="Pfam" id="PF00571">
    <property type="entry name" value="CBS"/>
    <property type="match status" value="1"/>
</dbReference>
<evidence type="ECO:0000256" key="6">
    <source>
        <dbReference type="ARBA" id="ARBA00023136"/>
    </source>
</evidence>
<keyword evidence="5 7" id="KW-0129">CBS domain</keyword>
<dbReference type="SUPFAM" id="SSF54631">
    <property type="entry name" value="CBS-domain pair"/>
    <property type="match status" value="1"/>
</dbReference>
<evidence type="ECO:0000256" key="8">
    <source>
        <dbReference type="SAM" id="Phobius"/>
    </source>
</evidence>
<dbReference type="STRING" id="1888995.BD935_04385"/>
<feature type="domain" description="CNNM transmembrane" evidence="10">
    <location>
        <begin position="1"/>
        <end position="176"/>
    </location>
</feature>
<dbReference type="EMBL" id="MIZA01000007">
    <property type="protein sequence ID" value="OIR20858.1"/>
    <property type="molecule type" value="Genomic_DNA"/>
</dbReference>
<name>A0A1J5TIT1_9ARCH</name>
<accession>A0A1J5TIT1</accession>
<dbReference type="PANTHER" id="PTHR22777:SF4">
    <property type="entry name" value="UPF0053 PROTEIN SLL1254"/>
    <property type="match status" value="1"/>
</dbReference>
<evidence type="ECO:0000256" key="1">
    <source>
        <dbReference type="ARBA" id="ARBA00004141"/>
    </source>
</evidence>
<evidence type="ECO:0000256" key="5">
    <source>
        <dbReference type="ARBA" id="ARBA00023122"/>
    </source>
</evidence>
<dbReference type="AlphaFoldDB" id="A0A1J5TIT1"/>
<dbReference type="InterPro" id="IPR002550">
    <property type="entry name" value="CNNM"/>
</dbReference>
<comment type="subcellular location">
    <subcellularLocation>
        <location evidence="1">Membrane</location>
        <topology evidence="1">Multi-pass membrane protein</topology>
    </subcellularLocation>
</comment>
<evidence type="ECO:0000259" key="9">
    <source>
        <dbReference type="PROSITE" id="PS51371"/>
    </source>
</evidence>
<dbReference type="PROSITE" id="PS51846">
    <property type="entry name" value="CNNM"/>
    <property type="match status" value="1"/>
</dbReference>
<organism evidence="11 12">
    <name type="scientific">Marine Group III euryarchaeote CG-Epi1</name>
    <dbReference type="NCBI Taxonomy" id="1888995"/>
    <lineage>
        <taxon>Archaea</taxon>
        <taxon>Methanobacteriati</taxon>
        <taxon>Thermoplasmatota</taxon>
        <taxon>Thermoplasmata</taxon>
        <taxon>Candidatus Thermoprofundales</taxon>
    </lineage>
</organism>
<feature type="transmembrane region" description="Helical" evidence="8">
    <location>
        <begin position="84"/>
        <end position="103"/>
    </location>
</feature>
<feature type="domain" description="CBS" evidence="9">
    <location>
        <begin position="260"/>
        <end position="318"/>
    </location>
</feature>
<dbReference type="InterPro" id="IPR046342">
    <property type="entry name" value="CBS_dom_sf"/>
</dbReference>
<evidence type="ECO:0000256" key="4">
    <source>
        <dbReference type="ARBA" id="ARBA00022989"/>
    </source>
</evidence>
<keyword evidence="4 8" id="KW-1133">Transmembrane helix</keyword>
<dbReference type="Proteomes" id="UP000183080">
    <property type="component" value="Unassembled WGS sequence"/>
</dbReference>
<keyword evidence="6 8" id="KW-0472">Membrane</keyword>
<protein>
    <recommendedName>
        <fullName evidence="13">Hemolysin</fullName>
    </recommendedName>
</protein>
<reference evidence="11 12" key="1">
    <citation type="submission" date="2016-08" db="EMBL/GenBank/DDBJ databases">
        <title>New Insights into Marine Group III Euryarchaeota, from dark to light.</title>
        <authorList>
            <person name="Haro-Moreno J.M."/>
            <person name="Rodriguez-Valera F."/>
            <person name="Lopez-Garcia P."/>
            <person name="Moreira D."/>
            <person name="Martin-Cuadrado A.B."/>
        </authorList>
    </citation>
    <scope>NUCLEOTIDE SEQUENCE [LARGE SCALE GENOMIC DNA]</scope>
    <source>
        <strain evidence="11">CG-Epi1</strain>
    </source>
</reference>
<evidence type="ECO:0000313" key="12">
    <source>
        <dbReference type="Proteomes" id="UP000183080"/>
    </source>
</evidence>
<evidence type="ECO:0008006" key="13">
    <source>
        <dbReference type="Google" id="ProtNLM"/>
    </source>
</evidence>
<proteinExistence type="predicted"/>
<keyword evidence="2 8" id="KW-0812">Transmembrane</keyword>
<keyword evidence="3" id="KW-0677">Repeat</keyword>